<dbReference type="SUPFAM" id="SSF50475">
    <property type="entry name" value="FMN-binding split barrel"/>
    <property type="match status" value="1"/>
</dbReference>
<dbReference type="Proteomes" id="UP001165586">
    <property type="component" value="Unassembled WGS sequence"/>
</dbReference>
<evidence type="ECO:0000313" key="2">
    <source>
        <dbReference type="Proteomes" id="UP001165586"/>
    </source>
</evidence>
<comment type="caution">
    <text evidence="1">The sequence shown here is derived from an EMBL/GenBank/DDBJ whole genome shotgun (WGS) entry which is preliminary data.</text>
</comment>
<dbReference type="InterPro" id="IPR012349">
    <property type="entry name" value="Split_barrel_FMN-bd"/>
</dbReference>
<dbReference type="InterPro" id="IPR004378">
    <property type="entry name" value="F420H2_quin_Rdtase"/>
</dbReference>
<sequence>MDSRIEQALAITPASRAGERTIDITTTGARTGRPRRIEVWFYRVDGQIYLSSSPARRDWYANIVANPDFTFHLKNGVRADLAATGTPVLEPDRREAVFTAIIADLNQPWNPAGIPQPVEPLAEWMQGSPLISVEFGEPAAPAAR</sequence>
<accession>A0ABT2H1G8</accession>
<reference evidence="1" key="1">
    <citation type="submission" date="2022-08" db="EMBL/GenBank/DDBJ databases">
        <authorList>
            <person name="Deng Y."/>
            <person name="Han X.-F."/>
            <person name="Zhang Y.-Q."/>
        </authorList>
    </citation>
    <scope>NUCLEOTIDE SEQUENCE</scope>
    <source>
        <strain evidence="1">CPCC 203386</strain>
    </source>
</reference>
<keyword evidence="2" id="KW-1185">Reference proteome</keyword>
<proteinExistence type="predicted"/>
<dbReference type="RefSeq" id="WP_259538580.1">
    <property type="nucleotide sequence ID" value="NZ_JANLCJ010000002.1"/>
</dbReference>
<name>A0ABT2H1G8_9MICO</name>
<evidence type="ECO:0000313" key="1">
    <source>
        <dbReference type="EMBL" id="MCS5733765.1"/>
    </source>
</evidence>
<gene>
    <name evidence="1" type="ORF">N1032_08435</name>
</gene>
<dbReference type="Gene3D" id="2.30.110.10">
    <property type="entry name" value="Electron Transport, Fmn-binding Protein, Chain A"/>
    <property type="match status" value="1"/>
</dbReference>
<dbReference type="Pfam" id="PF04075">
    <property type="entry name" value="F420H2_quin_red"/>
    <property type="match status" value="1"/>
</dbReference>
<dbReference type="EMBL" id="JANLCJ010000002">
    <property type="protein sequence ID" value="MCS5733765.1"/>
    <property type="molecule type" value="Genomic_DNA"/>
</dbReference>
<protein>
    <submittedName>
        <fullName evidence="1">Nitroreductase/quinone reductase family protein</fullName>
    </submittedName>
</protein>
<organism evidence="1 2">
    <name type="scientific">Herbiconiux daphne</name>
    <dbReference type="NCBI Taxonomy" id="2970914"/>
    <lineage>
        <taxon>Bacteria</taxon>
        <taxon>Bacillati</taxon>
        <taxon>Actinomycetota</taxon>
        <taxon>Actinomycetes</taxon>
        <taxon>Micrococcales</taxon>
        <taxon>Microbacteriaceae</taxon>
        <taxon>Herbiconiux</taxon>
    </lineage>
</organism>